<organism evidence="1 2">
    <name type="scientific">Scytonema hofmannii PCC 7110</name>
    <dbReference type="NCBI Taxonomy" id="128403"/>
    <lineage>
        <taxon>Bacteria</taxon>
        <taxon>Bacillati</taxon>
        <taxon>Cyanobacteriota</taxon>
        <taxon>Cyanophyceae</taxon>
        <taxon>Nostocales</taxon>
        <taxon>Scytonemataceae</taxon>
        <taxon>Scytonema</taxon>
    </lineage>
</organism>
<proteinExistence type="predicted"/>
<comment type="caution">
    <text evidence="1">The sequence shown here is derived from an EMBL/GenBank/DDBJ whole genome shotgun (WGS) entry which is preliminary data.</text>
</comment>
<name>A0A139XBP3_9CYAN</name>
<dbReference type="EMBL" id="ANNX02000020">
    <property type="protein sequence ID" value="KYC42105.1"/>
    <property type="molecule type" value="Genomic_DNA"/>
</dbReference>
<protein>
    <submittedName>
        <fullName evidence="1">Uncharacterized protein</fullName>
    </submittedName>
</protein>
<dbReference type="AlphaFoldDB" id="A0A139XBP3"/>
<evidence type="ECO:0000313" key="1">
    <source>
        <dbReference type="EMBL" id="KYC42105.1"/>
    </source>
</evidence>
<reference evidence="1 2" key="1">
    <citation type="journal article" date="2013" name="Genome Biol. Evol.">
        <title>Genomes of Stigonematalean cyanobacteria (subsection V) and the evolution of oxygenic photosynthesis from prokaryotes to plastids.</title>
        <authorList>
            <person name="Dagan T."/>
            <person name="Roettger M."/>
            <person name="Stucken K."/>
            <person name="Landan G."/>
            <person name="Koch R."/>
            <person name="Major P."/>
            <person name="Gould S.B."/>
            <person name="Goremykin V.V."/>
            <person name="Rippka R."/>
            <person name="Tandeau de Marsac N."/>
            <person name="Gugger M."/>
            <person name="Lockhart P.J."/>
            <person name="Allen J.F."/>
            <person name="Brune I."/>
            <person name="Maus I."/>
            <person name="Puhler A."/>
            <person name="Martin W.F."/>
        </authorList>
    </citation>
    <scope>NUCLEOTIDE SEQUENCE [LARGE SCALE GENOMIC DNA]</scope>
    <source>
        <strain evidence="1 2">PCC 7110</strain>
    </source>
</reference>
<accession>A0A139XBP3</accession>
<dbReference type="RefSeq" id="WP_017741972.1">
    <property type="nucleotide sequence ID" value="NZ_KQ976354.1"/>
</dbReference>
<sequence>MKTFQMDFQKFINSLTLEQEFFLGGYLNDCLNPEYCPNLPSLKAFRDKLLDKLRSRSDEENKAIAAKVQEKFFTRVY</sequence>
<keyword evidence="2" id="KW-1185">Reference proteome</keyword>
<gene>
    <name evidence="1" type="ORF">WA1_19080</name>
</gene>
<dbReference type="Proteomes" id="UP000076925">
    <property type="component" value="Unassembled WGS sequence"/>
</dbReference>
<dbReference type="STRING" id="128403.WA1_19080"/>
<evidence type="ECO:0000313" key="2">
    <source>
        <dbReference type="Proteomes" id="UP000076925"/>
    </source>
</evidence>